<proteinExistence type="predicted"/>
<evidence type="ECO:0000313" key="2">
    <source>
        <dbReference type="Proteomes" id="UP001064048"/>
    </source>
</evidence>
<gene>
    <name evidence="1" type="ORF">MSG28_005962</name>
</gene>
<reference evidence="1 2" key="1">
    <citation type="journal article" date="2022" name="Genome Biol. Evol.">
        <title>The Spruce Budworm Genome: Reconstructing the Evolutionary History of Antifreeze Proteins.</title>
        <authorList>
            <person name="Beliveau C."/>
            <person name="Gagne P."/>
            <person name="Picq S."/>
            <person name="Vernygora O."/>
            <person name="Keeling C.I."/>
            <person name="Pinkney K."/>
            <person name="Doucet D."/>
            <person name="Wen F."/>
            <person name="Johnston J.S."/>
            <person name="Maaroufi H."/>
            <person name="Boyle B."/>
            <person name="Laroche J."/>
            <person name="Dewar K."/>
            <person name="Juretic N."/>
            <person name="Blackburn G."/>
            <person name="Nisole A."/>
            <person name="Brunet B."/>
            <person name="Brandao M."/>
            <person name="Lumley L."/>
            <person name="Duan J."/>
            <person name="Quan G."/>
            <person name="Lucarotti C.J."/>
            <person name="Roe A.D."/>
            <person name="Sperling F.A.H."/>
            <person name="Levesque R.C."/>
            <person name="Cusson M."/>
        </authorList>
    </citation>
    <scope>NUCLEOTIDE SEQUENCE [LARGE SCALE GENOMIC DNA]</scope>
    <source>
        <strain evidence="1">Glfc:IPQL:Cfum</strain>
    </source>
</reference>
<organism evidence="1 2">
    <name type="scientific">Choristoneura fumiferana</name>
    <name type="common">Spruce budworm moth</name>
    <name type="synonym">Archips fumiferana</name>
    <dbReference type="NCBI Taxonomy" id="7141"/>
    <lineage>
        <taxon>Eukaryota</taxon>
        <taxon>Metazoa</taxon>
        <taxon>Ecdysozoa</taxon>
        <taxon>Arthropoda</taxon>
        <taxon>Hexapoda</taxon>
        <taxon>Insecta</taxon>
        <taxon>Pterygota</taxon>
        <taxon>Neoptera</taxon>
        <taxon>Endopterygota</taxon>
        <taxon>Lepidoptera</taxon>
        <taxon>Glossata</taxon>
        <taxon>Ditrysia</taxon>
        <taxon>Tortricoidea</taxon>
        <taxon>Tortricidae</taxon>
        <taxon>Tortricinae</taxon>
        <taxon>Choristoneura</taxon>
    </lineage>
</organism>
<dbReference type="Proteomes" id="UP001064048">
    <property type="component" value="Chromosome 9"/>
</dbReference>
<sequence length="337" mass="36951">MLVPIMVRTTSKVTAEVLHYGDKACMLNTTHSHLTYAMLPVVCEKVNSSEICESLTLNGTKYCEWGYNGLGIDYQVLAGPAFMAVFTVVGVILGVAADKYNRARILAYCTLIFVIAIILMGAVEEYWHLVVLRMIMAAGESGCNPLATGILTDLFPEHQRALVLSIFNWGIYGGYGIAFPVGRYIPDLNAWGLFVFSSKSFQQGISLDILPHRLTAFGHPQSWRVCYYGAGIVGIVIAILTFLTLREPERTTIGEEGTGNNKAGDSTLESGKKMPQVTIWHVIAQPRIVLLCIAASIRHCVLGSASYQPPSASRSMCLTCVHEVLLLVVQNLRAQQY</sequence>
<protein>
    <submittedName>
        <fullName evidence="1">Uncharacterized protein</fullName>
    </submittedName>
</protein>
<comment type="caution">
    <text evidence="1">The sequence shown here is derived from an EMBL/GenBank/DDBJ whole genome shotgun (WGS) entry which is preliminary data.</text>
</comment>
<name>A0ACC0L1S5_CHOFU</name>
<evidence type="ECO:0000313" key="1">
    <source>
        <dbReference type="EMBL" id="KAI8442460.1"/>
    </source>
</evidence>
<accession>A0ACC0L1S5</accession>
<keyword evidence="2" id="KW-1185">Reference proteome</keyword>
<dbReference type="EMBL" id="CM046109">
    <property type="protein sequence ID" value="KAI8442460.1"/>
    <property type="molecule type" value="Genomic_DNA"/>
</dbReference>